<sequence>MLFETPSRVLPKPAPKIPRQETKGMKNKHRQNLGWCPNDETLKEQTIKLRGHPNDDKPKERMNDLRKKLQCRPKDEKPKGERINFHKT</sequence>
<dbReference type="PaxDb" id="29760-VIT_15s0045g00020.t01"/>
<dbReference type="EMBL" id="FN596510">
    <property type="protein sequence ID" value="CCB60731.1"/>
    <property type="molecule type" value="Genomic_DNA"/>
</dbReference>
<dbReference type="InParanoid" id="F6I1B5"/>
<feature type="region of interest" description="Disordered" evidence="1">
    <location>
        <begin position="1"/>
        <end position="88"/>
    </location>
</feature>
<reference evidence="3" key="1">
    <citation type="journal article" date="2007" name="Nature">
        <title>The grapevine genome sequence suggests ancestral hexaploidization in major angiosperm phyla.</title>
        <authorList>
            <consortium name="The French-Italian Public Consortium for Grapevine Genome Characterization."/>
            <person name="Jaillon O."/>
            <person name="Aury J.-M."/>
            <person name="Noel B."/>
            <person name="Policriti A."/>
            <person name="Clepet C."/>
            <person name="Casagrande A."/>
            <person name="Choisne N."/>
            <person name="Aubourg S."/>
            <person name="Vitulo N."/>
            <person name="Jubin C."/>
            <person name="Vezzi A."/>
            <person name="Legeai F."/>
            <person name="Hugueney P."/>
            <person name="Dasilva C."/>
            <person name="Horner D."/>
            <person name="Mica E."/>
            <person name="Jublot D."/>
            <person name="Poulain J."/>
            <person name="Bruyere C."/>
            <person name="Billault A."/>
            <person name="Segurens B."/>
            <person name="Gouyvenoux M."/>
            <person name="Ugarte E."/>
            <person name="Cattonaro F."/>
            <person name="Anthouard V."/>
            <person name="Vico V."/>
            <person name="Del Fabbro C."/>
            <person name="Alaux M."/>
            <person name="Di Gaspero G."/>
            <person name="Dumas V."/>
            <person name="Felice N."/>
            <person name="Paillard S."/>
            <person name="Juman I."/>
            <person name="Moroldo M."/>
            <person name="Scalabrin S."/>
            <person name="Canaguier A."/>
            <person name="Le Clainche I."/>
            <person name="Malacrida G."/>
            <person name="Durand E."/>
            <person name="Pesole G."/>
            <person name="Laucou V."/>
            <person name="Chatelet P."/>
            <person name="Merdinoglu D."/>
            <person name="Delledonne M."/>
            <person name="Pezzotti M."/>
            <person name="Lecharny A."/>
            <person name="Scarpelli C."/>
            <person name="Artiguenave F."/>
            <person name="Pe M.E."/>
            <person name="Valle G."/>
            <person name="Morgante M."/>
            <person name="Caboche M."/>
            <person name="Adam-Blondon A.-F."/>
            <person name="Weissenbach J."/>
            <person name="Quetier F."/>
            <person name="Wincker P."/>
        </authorList>
    </citation>
    <scope>NUCLEOTIDE SEQUENCE [LARGE SCALE GENOMIC DNA]</scope>
    <source>
        <strain evidence="3">cv. Pinot noir / PN40024</strain>
    </source>
</reference>
<dbReference type="AlphaFoldDB" id="F6I1B5"/>
<protein>
    <submittedName>
        <fullName evidence="2">Uncharacterized protein</fullName>
    </submittedName>
</protein>
<feature type="compositionally biased region" description="Basic and acidic residues" evidence="1">
    <location>
        <begin position="40"/>
        <end position="88"/>
    </location>
</feature>
<name>F6I1B5_VITVI</name>
<evidence type="ECO:0000313" key="2">
    <source>
        <dbReference type="EMBL" id="CCB60731.1"/>
    </source>
</evidence>
<evidence type="ECO:0000313" key="3">
    <source>
        <dbReference type="Proteomes" id="UP000009183"/>
    </source>
</evidence>
<proteinExistence type="predicted"/>
<evidence type="ECO:0000256" key="1">
    <source>
        <dbReference type="SAM" id="MobiDB-lite"/>
    </source>
</evidence>
<gene>
    <name evidence="2" type="ordered locus">VIT_15s0045g00020</name>
</gene>
<dbReference type="HOGENOM" id="CLU_2473530_0_0_1"/>
<organism evidence="2 3">
    <name type="scientific">Vitis vinifera</name>
    <name type="common">Grape</name>
    <dbReference type="NCBI Taxonomy" id="29760"/>
    <lineage>
        <taxon>Eukaryota</taxon>
        <taxon>Viridiplantae</taxon>
        <taxon>Streptophyta</taxon>
        <taxon>Embryophyta</taxon>
        <taxon>Tracheophyta</taxon>
        <taxon>Spermatophyta</taxon>
        <taxon>Magnoliopsida</taxon>
        <taxon>eudicotyledons</taxon>
        <taxon>Gunneridae</taxon>
        <taxon>Pentapetalae</taxon>
        <taxon>rosids</taxon>
        <taxon>Vitales</taxon>
        <taxon>Vitaceae</taxon>
        <taxon>Viteae</taxon>
        <taxon>Vitis</taxon>
    </lineage>
</organism>
<keyword evidence="3" id="KW-1185">Reference proteome</keyword>
<accession>F6I1B5</accession>
<dbReference type="Proteomes" id="UP000009183">
    <property type="component" value="Chromosome 15"/>
</dbReference>